<dbReference type="NCBIfam" id="NF033205">
    <property type="entry name" value="IPExxxVDY"/>
    <property type="match status" value="1"/>
</dbReference>
<evidence type="ECO:0008006" key="3">
    <source>
        <dbReference type="Google" id="ProtNLM"/>
    </source>
</evidence>
<dbReference type="EMBL" id="CP019352">
    <property type="protein sequence ID" value="APX98844.1"/>
    <property type="molecule type" value="Genomic_DNA"/>
</dbReference>
<dbReference type="Proteomes" id="UP000187506">
    <property type="component" value="Chromosome"/>
</dbReference>
<dbReference type="AlphaFoldDB" id="A0AAC9LIF8"/>
<sequence>MAIKKLVLDDFLEEENFSLIGIHCTIEDYRLAFLLNKVLDLKLKRQDKDIDNNNQKTAFSIFEWEDKTQFKIWNLVSNNCKIITNDFNDGLDSLFSANQVITKTHHLVSEYSKANYLLKISNNFSPNKEKIILEKILKINQVITAYSIDTESLKSKNQLIFN</sequence>
<proteinExistence type="predicted"/>
<protein>
    <recommendedName>
        <fullName evidence="3">IPExxxVDY family protein</fullName>
    </recommendedName>
</protein>
<gene>
    <name evidence="1" type="ORF">BWR22_00490</name>
</gene>
<name>A0AAC9LIF8_9FLAO</name>
<keyword evidence="2" id="KW-1185">Reference proteome</keyword>
<dbReference type="InterPro" id="IPR047690">
    <property type="entry name" value="IPExxxVDY_fam"/>
</dbReference>
<accession>A0AAC9LIF8</accession>
<dbReference type="KEGG" id="lvn:BWR22_00490"/>
<reference evidence="1 2" key="1">
    <citation type="submission" date="2017-01" db="EMBL/GenBank/DDBJ databases">
        <title>Complete genome of Lacinutrix venerupis DOK2-8 isolated from seawater in Dokdo.</title>
        <authorList>
            <person name="Chi W.-J."/>
            <person name="Kim J.H."/>
        </authorList>
    </citation>
    <scope>NUCLEOTIDE SEQUENCE [LARGE SCALE GENOMIC DNA]</scope>
    <source>
        <strain evidence="1 2">DOK2-8</strain>
    </source>
</reference>
<evidence type="ECO:0000313" key="2">
    <source>
        <dbReference type="Proteomes" id="UP000187506"/>
    </source>
</evidence>
<organism evidence="1 2">
    <name type="scientific">Lacinutrix venerupis</name>
    <dbReference type="NCBI Taxonomy" id="1486034"/>
    <lineage>
        <taxon>Bacteria</taxon>
        <taxon>Pseudomonadati</taxon>
        <taxon>Bacteroidota</taxon>
        <taxon>Flavobacteriia</taxon>
        <taxon>Flavobacteriales</taxon>
        <taxon>Flavobacteriaceae</taxon>
        <taxon>Lacinutrix</taxon>
    </lineage>
</organism>
<dbReference type="RefSeq" id="WP_076731490.1">
    <property type="nucleotide sequence ID" value="NZ_CP019352.1"/>
</dbReference>
<evidence type="ECO:0000313" key="1">
    <source>
        <dbReference type="EMBL" id="APX98844.1"/>
    </source>
</evidence>